<protein>
    <submittedName>
        <fullName evidence="4">Uncharacterized protein LOC111116861 isoform X1</fullName>
    </submittedName>
</protein>
<evidence type="ECO:0000313" key="3">
    <source>
        <dbReference type="Proteomes" id="UP000694844"/>
    </source>
</evidence>
<feature type="region of interest" description="Disordered" evidence="1">
    <location>
        <begin position="228"/>
        <end position="259"/>
    </location>
</feature>
<keyword evidence="2" id="KW-0732">Signal</keyword>
<feature type="signal peptide" evidence="2">
    <location>
        <begin position="1"/>
        <end position="22"/>
    </location>
</feature>
<keyword evidence="3" id="KW-1185">Reference proteome</keyword>
<dbReference type="AlphaFoldDB" id="A0A8B8CA17"/>
<dbReference type="KEGG" id="cvn:111116861"/>
<feature type="chain" id="PRO_5034374453" evidence="2">
    <location>
        <begin position="23"/>
        <end position="298"/>
    </location>
</feature>
<dbReference type="GeneID" id="111116861"/>
<feature type="compositionally biased region" description="Polar residues" evidence="1">
    <location>
        <begin position="228"/>
        <end position="252"/>
    </location>
</feature>
<proteinExistence type="predicted"/>
<accession>A0A8B8CA17</accession>
<evidence type="ECO:0000256" key="1">
    <source>
        <dbReference type="SAM" id="MobiDB-lite"/>
    </source>
</evidence>
<dbReference type="Proteomes" id="UP000694844">
    <property type="component" value="Chromosome 10"/>
</dbReference>
<evidence type="ECO:0000313" key="4">
    <source>
        <dbReference type="RefSeq" id="XP_022311591.1"/>
    </source>
</evidence>
<organism evidence="3 4">
    <name type="scientific">Crassostrea virginica</name>
    <name type="common">Eastern oyster</name>
    <dbReference type="NCBI Taxonomy" id="6565"/>
    <lineage>
        <taxon>Eukaryota</taxon>
        <taxon>Metazoa</taxon>
        <taxon>Spiralia</taxon>
        <taxon>Lophotrochozoa</taxon>
        <taxon>Mollusca</taxon>
        <taxon>Bivalvia</taxon>
        <taxon>Autobranchia</taxon>
        <taxon>Pteriomorphia</taxon>
        <taxon>Ostreida</taxon>
        <taxon>Ostreoidea</taxon>
        <taxon>Ostreidae</taxon>
        <taxon>Crassostrea</taxon>
    </lineage>
</organism>
<evidence type="ECO:0000256" key="2">
    <source>
        <dbReference type="SAM" id="SignalP"/>
    </source>
</evidence>
<gene>
    <name evidence="4" type="primary">LOC111116861</name>
</gene>
<reference evidence="4" key="1">
    <citation type="submission" date="2025-08" db="UniProtKB">
        <authorList>
            <consortium name="RefSeq"/>
        </authorList>
    </citation>
    <scope>IDENTIFICATION</scope>
    <source>
        <tissue evidence="4">Whole sample</tissue>
    </source>
</reference>
<sequence length="298" mass="33463">MRCKLSLQMIYLAIFLATQVAAIITNSRSVSEGFCEQDLVNLTLIPECDFSRIEVSIHMDHRNFSNLIVQCDNVTCVVHEHTKFKYVLTNQTLDVSFPFRHRDHGGKYINFRTTCNNTSILDHAFLKACQSGFTGNATFVGSKVKLDCQHSSFKESTLGIRITHNGNDIAHCVLKNCYPGTDLPNGVSIEIEYQTGMIFLCRMDGAVFNLTDKIIEMKSTQTQNAFSTTPMFSHDTSSPTSQSIPTMNSSLVTGEKENSANRKTRDNLMTLFIIILHIIQYITPKLDIEVCLCSHTVI</sequence>
<name>A0A8B8CA17_CRAVI</name>
<dbReference type="RefSeq" id="XP_022311591.1">
    <property type="nucleotide sequence ID" value="XM_022455883.1"/>
</dbReference>